<keyword evidence="5" id="KW-1185">Reference proteome</keyword>
<sequence>MNLLLVEDEQFAAYRLKSFIRRYNLSWDIINELTSISELLYVLKNTPKQIDLILSDIELSDGNLMQVIHLLPKNIPIIFVTAYDQYWQKAFSLNSIHYITKPFDFKQIKTALDKFVLLNKQGNLLDHEQISLLLNNSKHYKEKLLIKKHRKLHLIDVKSIGHFLSEGGILFARIGDQRMLLKETSLTNLKSTLNPNQFFRINRHQIVNSNHISSIQKYNKDTLLIKLSDGNELRTSQGRTKPFKDWLDKKL</sequence>
<evidence type="ECO:0000313" key="4">
    <source>
        <dbReference type="EMBL" id="MEB3344685.1"/>
    </source>
</evidence>
<evidence type="ECO:0000259" key="2">
    <source>
        <dbReference type="PROSITE" id="PS50110"/>
    </source>
</evidence>
<feature type="modified residue" description="4-aspartylphosphate" evidence="1">
    <location>
        <position position="56"/>
    </location>
</feature>
<dbReference type="InterPro" id="IPR046947">
    <property type="entry name" value="LytR-like"/>
</dbReference>
<dbReference type="Proteomes" id="UP001327027">
    <property type="component" value="Unassembled WGS sequence"/>
</dbReference>
<evidence type="ECO:0000259" key="3">
    <source>
        <dbReference type="PROSITE" id="PS50930"/>
    </source>
</evidence>
<dbReference type="PANTHER" id="PTHR37299">
    <property type="entry name" value="TRANSCRIPTIONAL REGULATOR-RELATED"/>
    <property type="match status" value="1"/>
</dbReference>
<dbReference type="PANTHER" id="PTHR37299:SF1">
    <property type="entry name" value="STAGE 0 SPORULATION PROTEIN A HOMOLOG"/>
    <property type="match status" value="1"/>
</dbReference>
<dbReference type="RefSeq" id="WP_324178725.1">
    <property type="nucleotide sequence ID" value="NZ_BAABAW010000003.1"/>
</dbReference>
<dbReference type="InterPro" id="IPR011006">
    <property type="entry name" value="CheY-like_superfamily"/>
</dbReference>
<dbReference type="SMART" id="SM00850">
    <property type="entry name" value="LytTR"/>
    <property type="match status" value="1"/>
</dbReference>
<dbReference type="SUPFAM" id="SSF52172">
    <property type="entry name" value="CheY-like"/>
    <property type="match status" value="1"/>
</dbReference>
<keyword evidence="4" id="KW-0238">DNA-binding</keyword>
<dbReference type="EMBL" id="JAYKLX010000002">
    <property type="protein sequence ID" value="MEB3344685.1"/>
    <property type="molecule type" value="Genomic_DNA"/>
</dbReference>
<dbReference type="GO" id="GO:0003677">
    <property type="term" value="F:DNA binding"/>
    <property type="evidence" value="ECO:0007669"/>
    <property type="project" value="UniProtKB-KW"/>
</dbReference>
<gene>
    <name evidence="4" type="ORF">U6A24_04385</name>
</gene>
<keyword evidence="1" id="KW-0597">Phosphoprotein</keyword>
<name>A0ABU5ZRK1_9FLAO</name>
<dbReference type="PROSITE" id="PS50930">
    <property type="entry name" value="HTH_LYTTR"/>
    <property type="match status" value="1"/>
</dbReference>
<dbReference type="InterPro" id="IPR007492">
    <property type="entry name" value="LytTR_DNA-bd_dom"/>
</dbReference>
<dbReference type="Gene3D" id="2.40.50.1020">
    <property type="entry name" value="LytTr DNA-binding domain"/>
    <property type="match status" value="1"/>
</dbReference>
<evidence type="ECO:0000256" key="1">
    <source>
        <dbReference type="PROSITE-ProRule" id="PRU00169"/>
    </source>
</evidence>
<reference evidence="4 5" key="1">
    <citation type="journal article" date="2013" name="Int. J. Syst. Evol. Microbiol.">
        <title>Aquimarina gracilis sp. nov., isolated from the gut microflora of a mussel, Mytilus coruscus, and emended description of Aquimarina spongiae.</title>
        <authorList>
            <person name="Park S.C."/>
            <person name="Choe H.N."/>
            <person name="Baik K.S."/>
            <person name="Seong C.N."/>
        </authorList>
    </citation>
    <scope>NUCLEOTIDE SEQUENCE [LARGE SCALE GENOMIC DNA]</scope>
    <source>
        <strain evidence="4 5">PSC32</strain>
    </source>
</reference>
<proteinExistence type="predicted"/>
<accession>A0ABU5ZRK1</accession>
<dbReference type="Pfam" id="PF00072">
    <property type="entry name" value="Response_reg"/>
    <property type="match status" value="1"/>
</dbReference>
<dbReference type="Gene3D" id="3.40.50.2300">
    <property type="match status" value="1"/>
</dbReference>
<dbReference type="Pfam" id="PF04397">
    <property type="entry name" value="LytTR"/>
    <property type="match status" value="1"/>
</dbReference>
<feature type="domain" description="Response regulatory" evidence="2">
    <location>
        <begin position="2"/>
        <end position="116"/>
    </location>
</feature>
<protein>
    <submittedName>
        <fullName evidence="4">LytTR family DNA-binding domain-containing protein</fullName>
    </submittedName>
</protein>
<evidence type="ECO:0000313" key="5">
    <source>
        <dbReference type="Proteomes" id="UP001327027"/>
    </source>
</evidence>
<dbReference type="PROSITE" id="PS50110">
    <property type="entry name" value="RESPONSE_REGULATORY"/>
    <property type="match status" value="1"/>
</dbReference>
<feature type="domain" description="HTH LytTR-type" evidence="3">
    <location>
        <begin position="144"/>
        <end position="249"/>
    </location>
</feature>
<comment type="caution">
    <text evidence="4">The sequence shown here is derived from an EMBL/GenBank/DDBJ whole genome shotgun (WGS) entry which is preliminary data.</text>
</comment>
<organism evidence="4 5">
    <name type="scientific">Aquimarina gracilis</name>
    <dbReference type="NCBI Taxonomy" id="874422"/>
    <lineage>
        <taxon>Bacteria</taxon>
        <taxon>Pseudomonadati</taxon>
        <taxon>Bacteroidota</taxon>
        <taxon>Flavobacteriia</taxon>
        <taxon>Flavobacteriales</taxon>
        <taxon>Flavobacteriaceae</taxon>
        <taxon>Aquimarina</taxon>
    </lineage>
</organism>
<dbReference type="InterPro" id="IPR001789">
    <property type="entry name" value="Sig_transdc_resp-reg_receiver"/>
</dbReference>
<dbReference type="SMART" id="SM00448">
    <property type="entry name" value="REC"/>
    <property type="match status" value="1"/>
</dbReference>